<feature type="chain" id="PRO_5046637065" evidence="5">
    <location>
        <begin position="30"/>
        <end position="518"/>
    </location>
</feature>
<evidence type="ECO:0000256" key="2">
    <source>
        <dbReference type="ARBA" id="ARBA00022729"/>
    </source>
</evidence>
<feature type="compositionally biased region" description="Basic and acidic residues" evidence="4">
    <location>
        <begin position="502"/>
        <end position="518"/>
    </location>
</feature>
<dbReference type="InterPro" id="IPR051601">
    <property type="entry name" value="Serine_prot/Carboxylest_S33"/>
</dbReference>
<dbReference type="SUPFAM" id="SSF53474">
    <property type="entry name" value="alpha/beta-Hydrolases"/>
    <property type="match status" value="1"/>
</dbReference>
<organism evidence="7 8">
    <name type="scientific">Amycolatopsis samaneae</name>
    <dbReference type="NCBI Taxonomy" id="664691"/>
    <lineage>
        <taxon>Bacteria</taxon>
        <taxon>Bacillati</taxon>
        <taxon>Actinomycetota</taxon>
        <taxon>Actinomycetes</taxon>
        <taxon>Pseudonocardiales</taxon>
        <taxon>Pseudonocardiaceae</taxon>
        <taxon>Amycolatopsis</taxon>
    </lineage>
</organism>
<feature type="domain" description="Peptidase S33 tripeptidyl aminopeptidase-like C-terminal" evidence="6">
    <location>
        <begin position="384"/>
        <end position="486"/>
    </location>
</feature>
<evidence type="ECO:0000313" key="7">
    <source>
        <dbReference type="EMBL" id="MFD2460806.1"/>
    </source>
</evidence>
<feature type="region of interest" description="Disordered" evidence="4">
    <location>
        <begin position="490"/>
        <end position="518"/>
    </location>
</feature>
<sequence>MRSSVSRGLGLLATVVTATAIVVPGTAVAADGSPPVRWGPCPADVAAPQLQCGTVDVPLDYRKPDGKKIQVAVSRLASAKPAQRRGVLLMNPGGPGGPGLAMPAQLAQVGLPASVADSYDLIGFDPRGVGHSTPVTCDLKTLQSNVPPYARDAADVAKHATLVAGIAQQCATSKTAPILPYITTANTARDMDVIRAALGEKKISYYGVSYGTYLGSVYSTLFPQRTDRVVLDSVVGPTGLDVTTSRRFAQGFQDRFPDFAKWAAARNDSYGLGRTPQQVTANYFALAERLDRTPVGAIDGATFRTGVFGALYASTSFPKLAQQWQALVRGAVPAALPTEDAAPPQDVMENLLSAQLHVVCNDVAWPRSVATYQHNVAEDRTRFPMFGAAAANIWACASWSSAPIEPPVKIGDKGPSNILVVQNLRDPATPLSGARETRRALGDRARMVTVDQGGHGVYLFAPNACGNNAVNRFLVDGQRPAHDTACGAETGSAFSGLSPEQQRQREQALERRSALPVL</sequence>
<comment type="caution">
    <text evidence="7">The sequence shown here is derived from an EMBL/GenBank/DDBJ whole genome shotgun (WGS) entry which is preliminary data.</text>
</comment>
<dbReference type="InterPro" id="IPR029058">
    <property type="entry name" value="AB_hydrolase_fold"/>
</dbReference>
<dbReference type="Gene3D" id="3.40.50.1820">
    <property type="entry name" value="alpha/beta hydrolase"/>
    <property type="match status" value="1"/>
</dbReference>
<dbReference type="Pfam" id="PF08386">
    <property type="entry name" value="Abhydrolase_4"/>
    <property type="match status" value="1"/>
</dbReference>
<keyword evidence="2 5" id="KW-0732">Signal</keyword>
<dbReference type="Proteomes" id="UP001597419">
    <property type="component" value="Unassembled WGS sequence"/>
</dbReference>
<feature type="signal peptide" evidence="5">
    <location>
        <begin position="1"/>
        <end position="29"/>
    </location>
</feature>
<accession>A0ABW5GIX4</accession>
<evidence type="ECO:0000259" key="6">
    <source>
        <dbReference type="Pfam" id="PF08386"/>
    </source>
</evidence>
<protein>
    <submittedName>
        <fullName evidence="7">Alpha/beta hydrolase</fullName>
    </submittedName>
</protein>
<evidence type="ECO:0000313" key="8">
    <source>
        <dbReference type="Proteomes" id="UP001597419"/>
    </source>
</evidence>
<proteinExistence type="inferred from homology"/>
<name>A0ABW5GIX4_9PSEU</name>
<dbReference type="GO" id="GO:0016787">
    <property type="term" value="F:hydrolase activity"/>
    <property type="evidence" value="ECO:0007669"/>
    <property type="project" value="UniProtKB-KW"/>
</dbReference>
<dbReference type="PANTHER" id="PTHR43248:SF29">
    <property type="entry name" value="TRIPEPTIDYL AMINOPEPTIDASE"/>
    <property type="match status" value="1"/>
</dbReference>
<dbReference type="InterPro" id="IPR013595">
    <property type="entry name" value="Pept_S33_TAP-like_C"/>
</dbReference>
<dbReference type="EMBL" id="JBHUKU010000009">
    <property type="protein sequence ID" value="MFD2460806.1"/>
    <property type="molecule type" value="Genomic_DNA"/>
</dbReference>
<evidence type="ECO:0000256" key="1">
    <source>
        <dbReference type="ARBA" id="ARBA00010088"/>
    </source>
</evidence>
<evidence type="ECO:0000256" key="5">
    <source>
        <dbReference type="SAM" id="SignalP"/>
    </source>
</evidence>
<reference evidence="8" key="1">
    <citation type="journal article" date="2019" name="Int. J. Syst. Evol. Microbiol.">
        <title>The Global Catalogue of Microorganisms (GCM) 10K type strain sequencing project: providing services to taxonomists for standard genome sequencing and annotation.</title>
        <authorList>
            <consortium name="The Broad Institute Genomics Platform"/>
            <consortium name="The Broad Institute Genome Sequencing Center for Infectious Disease"/>
            <person name="Wu L."/>
            <person name="Ma J."/>
        </authorList>
    </citation>
    <scope>NUCLEOTIDE SEQUENCE [LARGE SCALE GENOMIC DNA]</scope>
    <source>
        <strain evidence="8">CGMCC 4.7643</strain>
    </source>
</reference>
<dbReference type="RefSeq" id="WP_345394398.1">
    <property type="nucleotide sequence ID" value="NZ_BAABHG010000006.1"/>
</dbReference>
<dbReference type="PANTHER" id="PTHR43248">
    <property type="entry name" value="2-SUCCINYL-6-HYDROXY-2,4-CYCLOHEXADIENE-1-CARBOXYLATE SYNTHASE"/>
    <property type="match status" value="1"/>
</dbReference>
<gene>
    <name evidence="7" type="ORF">ACFSYJ_19525</name>
</gene>
<evidence type="ECO:0000256" key="3">
    <source>
        <dbReference type="ARBA" id="ARBA00022801"/>
    </source>
</evidence>
<comment type="similarity">
    <text evidence="1">Belongs to the peptidase S33 family.</text>
</comment>
<keyword evidence="3 7" id="KW-0378">Hydrolase</keyword>
<evidence type="ECO:0000256" key="4">
    <source>
        <dbReference type="SAM" id="MobiDB-lite"/>
    </source>
</evidence>
<keyword evidence="8" id="KW-1185">Reference proteome</keyword>